<accession>A0A066YH58</accession>
<dbReference type="EMBL" id="JNBY01000160">
    <property type="protein sequence ID" value="KDN80823.1"/>
    <property type="molecule type" value="Genomic_DNA"/>
</dbReference>
<evidence type="ECO:0008006" key="5">
    <source>
        <dbReference type="Google" id="ProtNLM"/>
    </source>
</evidence>
<dbReference type="HOGENOM" id="CLU_1371558_0_0_11"/>
<evidence type="ECO:0000313" key="4">
    <source>
        <dbReference type="Proteomes" id="UP000027178"/>
    </source>
</evidence>
<sequence>MKRPVLVLAAVALATTGTLTACGSTHAGDPGTGAKAQPDPQVSASISKIEQEAAERRQRELAEADQKFPAVAKACATASTAVPTPVPTAGPGDSGESGGSNPENPKYAENHAFRKMMLLTESQRCRGEAHAARITAAAARETPADEAQGRALMNRLDYPQATLSAAGDGVHFTLSVPGSGGCLTGVLSGAGRIEVHGVYLEGGCEYPRGGH</sequence>
<keyword evidence="4" id="KW-1185">Reference proteome</keyword>
<feature type="signal peptide" evidence="2">
    <location>
        <begin position="1"/>
        <end position="27"/>
    </location>
</feature>
<gene>
    <name evidence="3" type="ORF">KCH_74580</name>
</gene>
<keyword evidence="2" id="KW-0732">Signal</keyword>
<dbReference type="PATRIC" id="fig|1348663.4.peg.7206"/>
<dbReference type="OrthoDB" id="4224060at2"/>
<comment type="caution">
    <text evidence="3">The sequence shown here is derived from an EMBL/GenBank/DDBJ whole genome shotgun (WGS) entry which is preliminary data.</text>
</comment>
<feature type="compositionally biased region" description="Low complexity" evidence="1">
    <location>
        <begin position="81"/>
        <end position="91"/>
    </location>
</feature>
<dbReference type="PROSITE" id="PS51257">
    <property type="entry name" value="PROKAR_LIPOPROTEIN"/>
    <property type="match status" value="1"/>
</dbReference>
<name>A0A066YH58_9ACTN</name>
<dbReference type="RefSeq" id="WP_051653782.1">
    <property type="nucleotide sequence ID" value="NZ_KK853997.1"/>
</dbReference>
<dbReference type="Proteomes" id="UP000027178">
    <property type="component" value="Unassembled WGS sequence"/>
</dbReference>
<organism evidence="3 4">
    <name type="scientific">Kitasatospora cheerisanensis KCTC 2395</name>
    <dbReference type="NCBI Taxonomy" id="1348663"/>
    <lineage>
        <taxon>Bacteria</taxon>
        <taxon>Bacillati</taxon>
        <taxon>Actinomycetota</taxon>
        <taxon>Actinomycetes</taxon>
        <taxon>Kitasatosporales</taxon>
        <taxon>Streptomycetaceae</taxon>
        <taxon>Kitasatospora</taxon>
    </lineage>
</organism>
<feature type="region of interest" description="Disordered" evidence="1">
    <location>
        <begin position="20"/>
        <end position="44"/>
    </location>
</feature>
<proteinExistence type="predicted"/>
<feature type="chain" id="PRO_5038988129" description="Lipoprotein" evidence="2">
    <location>
        <begin position="28"/>
        <end position="211"/>
    </location>
</feature>
<evidence type="ECO:0000256" key="2">
    <source>
        <dbReference type="SAM" id="SignalP"/>
    </source>
</evidence>
<evidence type="ECO:0000313" key="3">
    <source>
        <dbReference type="EMBL" id="KDN80823.1"/>
    </source>
</evidence>
<evidence type="ECO:0000256" key="1">
    <source>
        <dbReference type="SAM" id="MobiDB-lite"/>
    </source>
</evidence>
<feature type="region of interest" description="Disordered" evidence="1">
    <location>
        <begin position="81"/>
        <end position="107"/>
    </location>
</feature>
<reference evidence="3 4" key="1">
    <citation type="submission" date="2014-05" db="EMBL/GenBank/DDBJ databases">
        <title>Draft Genome Sequence of Kitasatospora cheerisanensis KCTC 2395.</title>
        <authorList>
            <person name="Nam D.H."/>
        </authorList>
    </citation>
    <scope>NUCLEOTIDE SEQUENCE [LARGE SCALE GENOMIC DNA]</scope>
    <source>
        <strain evidence="3 4">KCTC 2395</strain>
    </source>
</reference>
<protein>
    <recommendedName>
        <fullName evidence="5">Lipoprotein</fullName>
    </recommendedName>
</protein>
<dbReference type="AlphaFoldDB" id="A0A066YH58"/>
<dbReference type="eggNOG" id="ENOG5031UQ6">
    <property type="taxonomic scope" value="Bacteria"/>
</dbReference>